<dbReference type="AlphaFoldDB" id="A0A918IIU4"/>
<protein>
    <submittedName>
        <fullName evidence="2">Uncharacterized protein</fullName>
    </submittedName>
</protein>
<feature type="transmembrane region" description="Helical" evidence="1">
    <location>
        <begin position="12"/>
        <end position="32"/>
    </location>
</feature>
<organism evidence="2 3">
    <name type="scientific">Streptomyces filipinensis</name>
    <dbReference type="NCBI Taxonomy" id="66887"/>
    <lineage>
        <taxon>Bacteria</taxon>
        <taxon>Bacillati</taxon>
        <taxon>Actinomycetota</taxon>
        <taxon>Actinomycetes</taxon>
        <taxon>Kitasatosporales</taxon>
        <taxon>Streptomycetaceae</taxon>
        <taxon>Streptomyces</taxon>
    </lineage>
</organism>
<feature type="transmembrane region" description="Helical" evidence="1">
    <location>
        <begin position="389"/>
        <end position="406"/>
    </location>
</feature>
<feature type="transmembrane region" description="Helical" evidence="1">
    <location>
        <begin position="752"/>
        <end position="771"/>
    </location>
</feature>
<feature type="transmembrane region" description="Helical" evidence="1">
    <location>
        <begin position="885"/>
        <end position="912"/>
    </location>
</feature>
<feature type="transmembrane region" description="Helical" evidence="1">
    <location>
        <begin position="841"/>
        <end position="864"/>
    </location>
</feature>
<feature type="transmembrane region" description="Helical" evidence="1">
    <location>
        <begin position="300"/>
        <end position="322"/>
    </location>
</feature>
<comment type="caution">
    <text evidence="2">The sequence shown here is derived from an EMBL/GenBank/DDBJ whole genome shotgun (WGS) entry which is preliminary data.</text>
</comment>
<name>A0A918IIU4_9ACTN</name>
<feature type="transmembrane region" description="Helical" evidence="1">
    <location>
        <begin position="446"/>
        <end position="466"/>
    </location>
</feature>
<keyword evidence="1" id="KW-0472">Membrane</keyword>
<keyword evidence="3" id="KW-1185">Reference proteome</keyword>
<reference evidence="2" key="1">
    <citation type="journal article" date="2014" name="Int. J. Syst. Evol. Microbiol.">
        <title>Complete genome sequence of Corynebacterium casei LMG S-19264T (=DSM 44701T), isolated from a smear-ripened cheese.</title>
        <authorList>
            <consortium name="US DOE Joint Genome Institute (JGI-PGF)"/>
            <person name="Walter F."/>
            <person name="Albersmeier A."/>
            <person name="Kalinowski J."/>
            <person name="Ruckert C."/>
        </authorList>
    </citation>
    <scope>NUCLEOTIDE SEQUENCE</scope>
    <source>
        <strain evidence="2">JCM 4369</strain>
    </source>
</reference>
<feature type="transmembrane region" description="Helical" evidence="1">
    <location>
        <begin position="524"/>
        <end position="542"/>
    </location>
</feature>
<gene>
    <name evidence="2" type="ORF">GCM10010260_71130</name>
</gene>
<feature type="transmembrane region" description="Helical" evidence="1">
    <location>
        <begin position="783"/>
        <end position="804"/>
    </location>
</feature>
<feature type="transmembrane region" description="Helical" evidence="1">
    <location>
        <begin position="816"/>
        <end position="835"/>
    </location>
</feature>
<evidence type="ECO:0000256" key="1">
    <source>
        <dbReference type="SAM" id="Phobius"/>
    </source>
</evidence>
<feature type="transmembrane region" description="Helical" evidence="1">
    <location>
        <begin position="412"/>
        <end position="434"/>
    </location>
</feature>
<accession>A0A918IIU4</accession>
<keyword evidence="1" id="KW-0812">Transmembrane</keyword>
<evidence type="ECO:0000313" key="3">
    <source>
        <dbReference type="Proteomes" id="UP000618795"/>
    </source>
</evidence>
<proteinExistence type="predicted"/>
<keyword evidence="1" id="KW-1133">Transmembrane helix</keyword>
<dbReference type="Proteomes" id="UP000618795">
    <property type="component" value="Unassembled WGS sequence"/>
</dbReference>
<feature type="transmembrane region" description="Helical" evidence="1">
    <location>
        <begin position="577"/>
        <end position="598"/>
    </location>
</feature>
<reference evidence="2" key="2">
    <citation type="submission" date="2020-09" db="EMBL/GenBank/DDBJ databases">
        <authorList>
            <person name="Sun Q."/>
            <person name="Ohkuma M."/>
        </authorList>
    </citation>
    <scope>NUCLEOTIDE SEQUENCE</scope>
    <source>
        <strain evidence="2">JCM 4369</strain>
    </source>
</reference>
<feature type="transmembrane region" description="Helical" evidence="1">
    <location>
        <begin position="355"/>
        <end position="377"/>
    </location>
</feature>
<dbReference type="EMBL" id="BMTD01000022">
    <property type="protein sequence ID" value="GGV20806.1"/>
    <property type="molecule type" value="Genomic_DNA"/>
</dbReference>
<evidence type="ECO:0000313" key="2">
    <source>
        <dbReference type="EMBL" id="GGV20806.1"/>
    </source>
</evidence>
<feature type="transmembrane region" description="Helical" evidence="1">
    <location>
        <begin position="269"/>
        <end position="288"/>
    </location>
</feature>
<dbReference type="RefSeq" id="WP_191877600.1">
    <property type="nucleotide sequence ID" value="NZ_BMTD01000022.1"/>
</dbReference>
<feature type="transmembrane region" description="Helical" evidence="1">
    <location>
        <begin position="486"/>
        <end position="512"/>
    </location>
</feature>
<sequence length="934" mass="98134">MPGVRVLVVRRVRILGALLAVGAAVVCLVGAFRQWTDGLQAQGLTYERLTEKHVIKDTQLIEGPDDVARSRPGQGSSGEIAVRIRRGRAGGWELSTVYRLRLRASDPLTERLRKSPPGIATVVDVLPGGFETSHNSKLFSGSGNGHPLWCTVTQRPGSAWVTVSAERTEARSGPAEDVFLVLALSSPMTDADGHKVSWPGGSWSWSLRTPAGWAVRVLGRPDEQTDHSVVFRDVTTAGTGVILSGSTDADPAAPPGADPFGPVPADGKALITAAALLTAAVATLYGGARASTGPARGRALLWTAGLTLLPLCGTVLALVFWFSSTGLWTGPYWLRAARQYSTTAMMYDGPPGQMLLQGALLALGLFTLPLLVAYALYGPRRPGAPMLRPPLLLALPAAALPLTSVVTGGSRWVRPGLVALGAASAVAALVHLALRVWPGSPLRRWAGPAAVVTGATAAAAVCLQSLPASLVLNTTRSYDSAVLYSFGAILGSGPLTYLLLVPSAGLLVLLLHMFVPPVARLPRGALIGSVPLLITVLLPWWVTRPDGMPYGAGLFPAILSRLTGGAPGADVTLGVRVLAPALQLSWLVATVALIAHMSNCGRRAGRWAPSARASGAALLLLAAAAPVVGDPESQLPHATTAGALLAAWGGTRLLLPESRRARAERLHALSGAAHTRLTHSLARSLLYAEGRHRFLTASRGTLADASVRPEDWERTWRSLRDPTEADAARETARLRSVALGGSGGWPAWSNGVAAAVASAVLTLPWTAWPAWQGRGYSGLLEVVTVAGGTTCVWLAHGFVYGYLYPWIRGSGPVAKAGRLWAAMAPVQLLLLWPRLRLPLDQAVLTVFLLLAQTAVLALGLGLYWEVRLVHRADLLWGHVRNFRRLSSLAAPVSTVLVAAVTAAVTVLATAWADQLTTPQTPPRPAPSATATAQP</sequence>